<evidence type="ECO:0000313" key="4">
    <source>
        <dbReference type="Proteomes" id="UP001596074"/>
    </source>
</evidence>
<proteinExistence type="predicted"/>
<feature type="compositionally biased region" description="Low complexity" evidence="1">
    <location>
        <begin position="313"/>
        <end position="334"/>
    </location>
</feature>
<name>A0ABW1AC91_9ACTN</name>
<keyword evidence="2" id="KW-1133">Transmembrane helix</keyword>
<gene>
    <name evidence="3" type="ORF">ACFPZN_42895</name>
</gene>
<feature type="region of interest" description="Disordered" evidence="1">
    <location>
        <begin position="312"/>
        <end position="367"/>
    </location>
</feature>
<evidence type="ECO:0000313" key="3">
    <source>
        <dbReference type="EMBL" id="MFC5752403.1"/>
    </source>
</evidence>
<feature type="compositionally biased region" description="Pro residues" evidence="1">
    <location>
        <begin position="347"/>
        <end position="362"/>
    </location>
</feature>
<organism evidence="3 4">
    <name type="scientific">Actinomadura rugatobispora</name>
    <dbReference type="NCBI Taxonomy" id="1994"/>
    <lineage>
        <taxon>Bacteria</taxon>
        <taxon>Bacillati</taxon>
        <taxon>Actinomycetota</taxon>
        <taxon>Actinomycetes</taxon>
        <taxon>Streptosporangiales</taxon>
        <taxon>Thermomonosporaceae</taxon>
        <taxon>Actinomadura</taxon>
    </lineage>
</organism>
<reference evidence="4" key="1">
    <citation type="journal article" date="2019" name="Int. J. Syst. Evol. Microbiol.">
        <title>The Global Catalogue of Microorganisms (GCM) 10K type strain sequencing project: providing services to taxonomists for standard genome sequencing and annotation.</title>
        <authorList>
            <consortium name="The Broad Institute Genomics Platform"/>
            <consortium name="The Broad Institute Genome Sequencing Center for Infectious Disease"/>
            <person name="Wu L."/>
            <person name="Ma J."/>
        </authorList>
    </citation>
    <scope>NUCLEOTIDE SEQUENCE [LARGE SCALE GENOMIC DNA]</scope>
    <source>
        <strain evidence="4">KCTC 42087</strain>
    </source>
</reference>
<keyword evidence="2" id="KW-0812">Transmembrane</keyword>
<dbReference type="RefSeq" id="WP_378288363.1">
    <property type="nucleotide sequence ID" value="NZ_JBHSON010000087.1"/>
</dbReference>
<dbReference type="Proteomes" id="UP001596074">
    <property type="component" value="Unassembled WGS sequence"/>
</dbReference>
<protein>
    <recommendedName>
        <fullName evidence="5">Protein kinase domain-containing protein</fullName>
    </recommendedName>
</protein>
<dbReference type="InterPro" id="IPR011009">
    <property type="entry name" value="Kinase-like_dom_sf"/>
</dbReference>
<evidence type="ECO:0000256" key="1">
    <source>
        <dbReference type="SAM" id="MobiDB-lite"/>
    </source>
</evidence>
<sequence>MTNFPPVDDYINWLDDTRDCFAPGARFHAAEVEPHTDGLPRGRTGRFGVVFKMTAANQFYALKCFTEPDPDRAGRYRLLTERLAGASMNWVVPVEFDERGIKGWDGRWWPTVTMPWVGGSPLVDWLDDHRGDRAAVERCRMDFARTMASLEDSGLAHGDLQPDNVLVEAGDRIRLIDYDGMFVPGLHNLELRQSGISSFQHPAWPEHGRLGPTMDRFPARLIHLSLLALTYDPGLWTELHTDGSHALFFEADDLSDPGRSERIARLWGIPDATIHRELVQLTKDLRHRTGVMSIPPLDPVYRRLDPLGFVASPRPRATGLPGAGARPGPRTTGAQHRRPPGGTVPAPWSPPAHPTVPGPSTPPRQRRKPHYAFAGVFLALLVLVVLTLIL</sequence>
<dbReference type="SUPFAM" id="SSF56112">
    <property type="entry name" value="Protein kinase-like (PK-like)"/>
    <property type="match status" value="1"/>
</dbReference>
<feature type="transmembrane region" description="Helical" evidence="2">
    <location>
        <begin position="371"/>
        <end position="389"/>
    </location>
</feature>
<dbReference type="Gene3D" id="1.10.510.10">
    <property type="entry name" value="Transferase(Phosphotransferase) domain 1"/>
    <property type="match status" value="1"/>
</dbReference>
<comment type="caution">
    <text evidence="3">The sequence shown here is derived from an EMBL/GenBank/DDBJ whole genome shotgun (WGS) entry which is preliminary data.</text>
</comment>
<keyword evidence="4" id="KW-1185">Reference proteome</keyword>
<dbReference type="EMBL" id="JBHSON010000087">
    <property type="protein sequence ID" value="MFC5752403.1"/>
    <property type="molecule type" value="Genomic_DNA"/>
</dbReference>
<accession>A0ABW1AC91</accession>
<evidence type="ECO:0008006" key="5">
    <source>
        <dbReference type="Google" id="ProtNLM"/>
    </source>
</evidence>
<evidence type="ECO:0000256" key="2">
    <source>
        <dbReference type="SAM" id="Phobius"/>
    </source>
</evidence>
<keyword evidence="2" id="KW-0472">Membrane</keyword>